<dbReference type="Gene3D" id="1.20.1050.10">
    <property type="match status" value="1"/>
</dbReference>
<proteinExistence type="predicted"/>
<dbReference type="eggNOG" id="COG0625">
    <property type="taxonomic scope" value="Bacteria"/>
</dbReference>
<sequence>MEAVEFRAVDITRPRDPELLAKSRGTTALPMLELPDGRILKESLIILDYLDEVLPGPTLRRRDPLEHAIERLLTAKEGPFVSAGYEMVLNQDRARKPDFLKRLLNAYRAIDDFLDEHNPDGTYLFDEFGYAECVFTPIFMRFWFLDYYEGFELPKDDGFDRVARWKEACLAHRAAQQVSKEQIVKLYYDYAFGAGNGALLPGRSLSSFVFEPDWSSRPWPPSTKYGRAATDEALGLTSP</sequence>
<dbReference type="PANTHER" id="PTHR43968:SF6">
    <property type="entry name" value="GLUTATHIONE S-TRANSFERASE OMEGA"/>
    <property type="match status" value="1"/>
</dbReference>
<dbReference type="InterPro" id="IPR004045">
    <property type="entry name" value="Glutathione_S-Trfase_N"/>
</dbReference>
<dbReference type="STRING" id="1353537.TP2_14230"/>
<dbReference type="Pfam" id="PF13410">
    <property type="entry name" value="GST_C_2"/>
    <property type="match status" value="1"/>
</dbReference>
<feature type="domain" description="GST C-terminal" evidence="2">
    <location>
        <begin position="63"/>
        <end position="192"/>
    </location>
</feature>
<dbReference type="PROSITE" id="PS50405">
    <property type="entry name" value="GST_CTER"/>
    <property type="match status" value="1"/>
</dbReference>
<evidence type="ECO:0000256" key="1">
    <source>
        <dbReference type="SAM" id="MobiDB-lite"/>
    </source>
</evidence>
<comment type="caution">
    <text evidence="3">The sequence shown here is derived from an EMBL/GenBank/DDBJ whole genome shotgun (WGS) entry which is preliminary data.</text>
</comment>
<organism evidence="3 4">
    <name type="scientific">Thioclava pacifica DSM 10166</name>
    <dbReference type="NCBI Taxonomy" id="1353537"/>
    <lineage>
        <taxon>Bacteria</taxon>
        <taxon>Pseudomonadati</taxon>
        <taxon>Pseudomonadota</taxon>
        <taxon>Alphaproteobacteria</taxon>
        <taxon>Rhodobacterales</taxon>
        <taxon>Paracoccaceae</taxon>
        <taxon>Thioclava</taxon>
    </lineage>
</organism>
<dbReference type="CDD" id="cd00299">
    <property type="entry name" value="GST_C_family"/>
    <property type="match status" value="1"/>
</dbReference>
<name>A0A074J084_9RHOB</name>
<dbReference type="EMBL" id="AUND01000041">
    <property type="protein sequence ID" value="KEO50781.1"/>
    <property type="molecule type" value="Genomic_DNA"/>
</dbReference>
<feature type="region of interest" description="Disordered" evidence="1">
    <location>
        <begin position="217"/>
        <end position="239"/>
    </location>
</feature>
<accession>A0A074J084</accession>
<dbReference type="Gene3D" id="3.40.30.10">
    <property type="entry name" value="Glutaredoxin"/>
    <property type="match status" value="1"/>
</dbReference>
<evidence type="ECO:0000313" key="4">
    <source>
        <dbReference type="Proteomes" id="UP000027432"/>
    </source>
</evidence>
<dbReference type="SUPFAM" id="SSF52833">
    <property type="entry name" value="Thioredoxin-like"/>
    <property type="match status" value="1"/>
</dbReference>
<dbReference type="InterPro" id="IPR036282">
    <property type="entry name" value="Glutathione-S-Trfase_C_sf"/>
</dbReference>
<dbReference type="PANTHER" id="PTHR43968">
    <property type="match status" value="1"/>
</dbReference>
<dbReference type="Proteomes" id="UP000027432">
    <property type="component" value="Unassembled WGS sequence"/>
</dbReference>
<evidence type="ECO:0000313" key="3">
    <source>
        <dbReference type="EMBL" id="KEO50781.1"/>
    </source>
</evidence>
<dbReference type="SUPFAM" id="SSF47616">
    <property type="entry name" value="GST C-terminal domain-like"/>
    <property type="match status" value="1"/>
</dbReference>
<reference evidence="3 4" key="1">
    <citation type="submission" date="2013-07" db="EMBL/GenBank/DDBJ databases">
        <title>Thioclava pacifica DSM 10166 Genome Sequencing.</title>
        <authorList>
            <person name="Lai Q."/>
            <person name="Shao Z."/>
        </authorList>
    </citation>
    <scope>NUCLEOTIDE SEQUENCE [LARGE SCALE GENOMIC DNA]</scope>
    <source>
        <strain evidence="3 4">DSM 10166</strain>
    </source>
</reference>
<dbReference type="Pfam" id="PF13417">
    <property type="entry name" value="GST_N_3"/>
    <property type="match status" value="1"/>
</dbReference>
<dbReference type="InterPro" id="IPR010987">
    <property type="entry name" value="Glutathione-S-Trfase_C-like"/>
</dbReference>
<gene>
    <name evidence="3" type="ORF">TP2_14230</name>
</gene>
<dbReference type="GO" id="GO:0005737">
    <property type="term" value="C:cytoplasm"/>
    <property type="evidence" value="ECO:0007669"/>
    <property type="project" value="TreeGrafter"/>
</dbReference>
<keyword evidence="4" id="KW-1185">Reference proteome</keyword>
<protein>
    <recommendedName>
        <fullName evidence="2">GST C-terminal domain-containing protein</fullName>
    </recommendedName>
</protein>
<dbReference type="AlphaFoldDB" id="A0A074J084"/>
<evidence type="ECO:0000259" key="2">
    <source>
        <dbReference type="PROSITE" id="PS50405"/>
    </source>
</evidence>
<dbReference type="InterPro" id="IPR036249">
    <property type="entry name" value="Thioredoxin-like_sf"/>
</dbReference>
<dbReference type="InterPro" id="IPR050983">
    <property type="entry name" value="GST_Omega/HSP26"/>
</dbReference>